<feature type="transmembrane region" description="Helical" evidence="11">
    <location>
        <begin position="217"/>
        <end position="238"/>
    </location>
</feature>
<organism evidence="14 15">
    <name type="scientific">Neoarthrinium moseri</name>
    <dbReference type="NCBI Taxonomy" id="1658444"/>
    <lineage>
        <taxon>Eukaryota</taxon>
        <taxon>Fungi</taxon>
        <taxon>Dikarya</taxon>
        <taxon>Ascomycota</taxon>
        <taxon>Pezizomycotina</taxon>
        <taxon>Sordariomycetes</taxon>
        <taxon>Xylariomycetidae</taxon>
        <taxon>Amphisphaeriales</taxon>
        <taxon>Apiosporaceae</taxon>
        <taxon>Neoarthrinium</taxon>
    </lineage>
</organism>
<proteinExistence type="inferred from homology"/>
<evidence type="ECO:0000313" key="15">
    <source>
        <dbReference type="Proteomes" id="UP000829685"/>
    </source>
</evidence>
<accession>A0A9Q0AQ72</accession>
<evidence type="ECO:0000256" key="9">
    <source>
        <dbReference type="PROSITE-ProRule" id="PRU01356"/>
    </source>
</evidence>
<evidence type="ECO:0000256" key="1">
    <source>
        <dbReference type="ARBA" id="ARBA00004589"/>
    </source>
</evidence>
<evidence type="ECO:0000259" key="13">
    <source>
        <dbReference type="PROSITE" id="PS52012"/>
    </source>
</evidence>
<keyword evidence="9" id="KW-0479">Metal-binding</keyword>
<dbReference type="Proteomes" id="UP000829685">
    <property type="component" value="Unassembled WGS sequence"/>
</dbReference>
<evidence type="ECO:0000256" key="6">
    <source>
        <dbReference type="ARBA" id="ARBA00022729"/>
    </source>
</evidence>
<evidence type="ECO:0000256" key="7">
    <source>
        <dbReference type="ARBA" id="ARBA00023157"/>
    </source>
</evidence>
<gene>
    <name evidence="14" type="ORF">JX265_002188</name>
</gene>
<evidence type="ECO:0000256" key="11">
    <source>
        <dbReference type="SAM" id="Phobius"/>
    </source>
</evidence>
<evidence type="ECO:0000256" key="12">
    <source>
        <dbReference type="SAM" id="SignalP"/>
    </source>
</evidence>
<evidence type="ECO:0000256" key="3">
    <source>
        <dbReference type="ARBA" id="ARBA00010031"/>
    </source>
</evidence>
<feature type="region of interest" description="Disordered" evidence="10">
    <location>
        <begin position="100"/>
        <end position="211"/>
    </location>
</feature>
<feature type="chain" id="PRO_5040454475" description="CFEM domain-containing protein" evidence="12">
    <location>
        <begin position="19"/>
        <end position="348"/>
    </location>
</feature>
<dbReference type="InterPro" id="IPR008427">
    <property type="entry name" value="Extracellular_membr_CFEM_dom"/>
</dbReference>
<evidence type="ECO:0000256" key="8">
    <source>
        <dbReference type="ARBA" id="ARBA00023288"/>
    </source>
</evidence>
<dbReference type="PROSITE" id="PS52012">
    <property type="entry name" value="CFEM"/>
    <property type="match status" value="1"/>
</dbReference>
<dbReference type="AlphaFoldDB" id="A0A9Q0AQ72"/>
<keyword evidence="9" id="KW-0349">Heme</keyword>
<comment type="subcellular location">
    <subcellularLocation>
        <location evidence="1">Membrane</location>
        <topology evidence="1">Lipid-anchor</topology>
        <topology evidence="1">GPI-anchor</topology>
    </subcellularLocation>
    <subcellularLocation>
        <location evidence="2">Secreted</location>
    </subcellularLocation>
</comment>
<keyword evidence="4" id="KW-0964">Secreted</keyword>
<comment type="caution">
    <text evidence="9">Lacks conserved residue(s) required for the propagation of feature annotation.</text>
</comment>
<name>A0A9Q0AQ72_9PEZI</name>
<feature type="compositionally biased region" description="Low complexity" evidence="10">
    <location>
        <begin position="100"/>
        <end position="123"/>
    </location>
</feature>
<protein>
    <recommendedName>
        <fullName evidence="13">CFEM domain-containing protein</fullName>
    </recommendedName>
</protein>
<dbReference type="Pfam" id="PF05730">
    <property type="entry name" value="CFEM"/>
    <property type="match status" value="1"/>
</dbReference>
<keyword evidence="9" id="KW-0408">Iron</keyword>
<sequence length="348" mass="35446">MVRLLPALVVLFLGHAVADDLSACSAGCINSVFADPSSLKCAQNDKLCVCDAGDNFSFAIRDCITQACGVTGDALNGQLEAAKGSAKIQCDSIKASAGVTATPAPAPATTEAPAPTTTTAAPETTEEATTKPATTEATSTAAPVTTSESTTTAPTTLATSTQSSSASKSSAVTSSSSTTGTRTTGAAQTTSSSSSDAATSPSADDSSSGGLSVAAKAGIGAGAGVALILFAILTCCLCSRKRKNTKPNATSKRPFRIPTMQISRPLPGSGRQYANDLEAAKASALSTHFRNDVVAPIKPVRYSPSVVSSQYSPKSAYAPSRPSREDEHDLLARRYEDMIPRVKPKTVL</sequence>
<evidence type="ECO:0000313" key="14">
    <source>
        <dbReference type="EMBL" id="KAI1879234.1"/>
    </source>
</evidence>
<evidence type="ECO:0000256" key="5">
    <source>
        <dbReference type="ARBA" id="ARBA00022622"/>
    </source>
</evidence>
<evidence type="ECO:0000256" key="4">
    <source>
        <dbReference type="ARBA" id="ARBA00022525"/>
    </source>
</evidence>
<keyword evidence="5" id="KW-0336">GPI-anchor</keyword>
<dbReference type="EMBL" id="JAFIMR010000004">
    <property type="protein sequence ID" value="KAI1879234.1"/>
    <property type="molecule type" value="Genomic_DNA"/>
</dbReference>
<feature type="signal peptide" evidence="12">
    <location>
        <begin position="1"/>
        <end position="18"/>
    </location>
</feature>
<feature type="compositionally biased region" description="Low complexity" evidence="10">
    <location>
        <begin position="305"/>
        <end position="315"/>
    </location>
</feature>
<comment type="similarity">
    <text evidence="3">Belongs to the RBT5 family.</text>
</comment>
<keyword evidence="8" id="KW-0449">Lipoprotein</keyword>
<keyword evidence="5" id="KW-0325">Glycoprotein</keyword>
<reference evidence="14" key="1">
    <citation type="submission" date="2021-03" db="EMBL/GenBank/DDBJ databases">
        <title>Revisited historic fungal species revealed as producer of novel bioactive compounds through whole genome sequencing and comparative genomics.</title>
        <authorList>
            <person name="Vignolle G.A."/>
            <person name="Hochenegger N."/>
            <person name="Mach R.L."/>
            <person name="Mach-Aigner A.R."/>
            <person name="Javad Rahimi M."/>
            <person name="Salim K.A."/>
            <person name="Chan C.M."/>
            <person name="Lim L.B.L."/>
            <person name="Cai F."/>
            <person name="Druzhinina I.S."/>
            <person name="U'Ren J.M."/>
            <person name="Derntl C."/>
        </authorList>
    </citation>
    <scope>NUCLEOTIDE SEQUENCE</scope>
    <source>
        <strain evidence="14">TUCIM 5799</strain>
    </source>
</reference>
<keyword evidence="11" id="KW-0472">Membrane</keyword>
<comment type="caution">
    <text evidence="14">The sequence shown here is derived from an EMBL/GenBank/DDBJ whole genome shotgun (WGS) entry which is preliminary data.</text>
</comment>
<feature type="disulfide bond" evidence="9">
    <location>
        <begin position="41"/>
        <end position="48"/>
    </location>
</feature>
<keyword evidence="6 12" id="KW-0732">Signal</keyword>
<feature type="binding site" description="axial binding residue" evidence="9">
    <location>
        <position position="45"/>
    </location>
    <ligand>
        <name>heme</name>
        <dbReference type="ChEBI" id="CHEBI:30413"/>
    </ligand>
    <ligandPart>
        <name>Fe</name>
        <dbReference type="ChEBI" id="CHEBI:18248"/>
    </ligandPart>
</feature>
<keyword evidence="7 9" id="KW-1015">Disulfide bond</keyword>
<feature type="region of interest" description="Disordered" evidence="10">
    <location>
        <begin position="305"/>
        <end position="330"/>
    </location>
</feature>
<keyword evidence="11" id="KW-0812">Transmembrane</keyword>
<dbReference type="GO" id="GO:0098552">
    <property type="term" value="C:side of membrane"/>
    <property type="evidence" value="ECO:0007669"/>
    <property type="project" value="UniProtKB-KW"/>
</dbReference>
<dbReference type="GO" id="GO:0046872">
    <property type="term" value="F:metal ion binding"/>
    <property type="evidence" value="ECO:0007669"/>
    <property type="project" value="UniProtKB-UniRule"/>
</dbReference>
<keyword evidence="11" id="KW-1133">Transmembrane helix</keyword>
<keyword evidence="15" id="KW-1185">Reference proteome</keyword>
<dbReference type="GO" id="GO:0005576">
    <property type="term" value="C:extracellular region"/>
    <property type="evidence" value="ECO:0007669"/>
    <property type="project" value="UniProtKB-SubCell"/>
</dbReference>
<feature type="compositionally biased region" description="Low complexity" evidence="10">
    <location>
        <begin position="130"/>
        <end position="211"/>
    </location>
</feature>
<evidence type="ECO:0000256" key="10">
    <source>
        <dbReference type="SAM" id="MobiDB-lite"/>
    </source>
</evidence>
<feature type="domain" description="CFEM" evidence="13">
    <location>
        <begin position="1"/>
        <end position="117"/>
    </location>
</feature>
<evidence type="ECO:0000256" key="2">
    <source>
        <dbReference type="ARBA" id="ARBA00004613"/>
    </source>
</evidence>